<name>A0AAD0VN90_CUTAC</name>
<protein>
    <submittedName>
        <fullName evidence="1">Uncharacterized protein</fullName>
    </submittedName>
</protein>
<proteinExistence type="predicted"/>
<dbReference type="Proteomes" id="UP000256621">
    <property type="component" value="Chromosome"/>
</dbReference>
<reference evidence="1 2" key="1">
    <citation type="submission" date="2018-08" db="EMBL/GenBank/DDBJ databases">
        <title>Genome sequencing of Cutibacterium acnes KCOM 1315.</title>
        <authorList>
            <person name="Kook J.-K."/>
            <person name="Park S.-N."/>
            <person name="Lim Y.K."/>
        </authorList>
    </citation>
    <scope>NUCLEOTIDE SEQUENCE [LARGE SCALE GENOMIC DNA]</scope>
    <source>
        <strain evidence="1 2">KCOM 1315</strain>
    </source>
</reference>
<organism evidence="1 2">
    <name type="scientific">Cutibacterium acnes</name>
    <name type="common">Propionibacterium acnes</name>
    <dbReference type="NCBI Taxonomy" id="1747"/>
    <lineage>
        <taxon>Bacteria</taxon>
        <taxon>Bacillati</taxon>
        <taxon>Actinomycetota</taxon>
        <taxon>Actinomycetes</taxon>
        <taxon>Propionibacteriales</taxon>
        <taxon>Propionibacteriaceae</taxon>
        <taxon>Cutibacterium</taxon>
    </lineage>
</organism>
<dbReference type="EMBL" id="CP031442">
    <property type="protein sequence ID" value="AXM05873.1"/>
    <property type="molecule type" value="Genomic_DNA"/>
</dbReference>
<evidence type="ECO:0000313" key="2">
    <source>
        <dbReference type="Proteomes" id="UP000256621"/>
    </source>
</evidence>
<accession>A0AAD0VN90</accession>
<evidence type="ECO:0000313" key="1">
    <source>
        <dbReference type="EMBL" id="AXM05873.1"/>
    </source>
</evidence>
<sequence>MWRGYSWPRRSMHHSSAEIDLDSSVLVPKVASFEDEGGDKFVELIDVEGSVHSGGELGGYGVVDVGDRASDTEGKGMQMNFSTWLHVRLGTLEIQTMDLHRRFSRFSTTSNPTYPPKLFRQSCHACGRTHGAHSFPLPIGCKRCRAEHSEQGLQDESIRRHLTLIRNNTTPARKFLEIPPKGRCSPTAFSLGIVSNM</sequence>
<dbReference type="AlphaFoldDB" id="A0AAD0VN90"/>
<gene>
    <name evidence="1" type="ORF">DXN06_00885</name>
</gene>